<dbReference type="GO" id="GO:0005737">
    <property type="term" value="C:cytoplasm"/>
    <property type="evidence" value="ECO:0007669"/>
    <property type="project" value="TreeGrafter"/>
</dbReference>
<evidence type="ECO:0000259" key="4">
    <source>
        <dbReference type="PROSITE" id="PS51186"/>
    </source>
</evidence>
<evidence type="ECO:0000313" key="5">
    <source>
        <dbReference type="EMBL" id="QID24160.1"/>
    </source>
</evidence>
<dbReference type="RefSeq" id="WP_050660967.1">
    <property type="nucleotide sequence ID" value="NZ_MN481286.1"/>
</dbReference>
<dbReference type="CDD" id="cd04301">
    <property type="entry name" value="NAT_SF"/>
    <property type="match status" value="1"/>
</dbReference>
<comment type="similarity">
    <text evidence="3">Belongs to the acetyltransferase family. RimJ subfamily.</text>
</comment>
<evidence type="ECO:0000256" key="1">
    <source>
        <dbReference type="ARBA" id="ARBA00022679"/>
    </source>
</evidence>
<keyword evidence="5" id="KW-0614">Plasmid</keyword>
<dbReference type="PANTHER" id="PTHR43792">
    <property type="entry name" value="GNAT FAMILY, PUTATIVE (AFU_ORTHOLOGUE AFUA_3G00765)-RELATED-RELATED"/>
    <property type="match status" value="1"/>
</dbReference>
<protein>
    <submittedName>
        <fullName evidence="5">GNAT family N-acetyltransferase</fullName>
    </submittedName>
</protein>
<accession>A0A6G6APS8</accession>
<proteinExistence type="inferred from homology"/>
<sequence>MMTHPRIEIEKIQVISLYDCSSKALLDFYIKNKKHLANSMPLRENSFYTEEYWEQQIVSYIELFKEKKAIKFVLVHKGIVIGTITFDQIIYGVFRSCYLGYSLDQDYQGQGIMFKALMFCLDYIFNQFNLNRVMANYIPENTRSRKLLQRLGFEREGYARKYLMLNGEWKDHILTSCIRDEYLPNSK</sequence>
<name>A0A6G6APS8_ACIBI</name>
<dbReference type="Pfam" id="PF13302">
    <property type="entry name" value="Acetyltransf_3"/>
    <property type="match status" value="1"/>
</dbReference>
<feature type="domain" description="N-acetyltransferase" evidence="4">
    <location>
        <begin position="26"/>
        <end position="180"/>
    </location>
</feature>
<organism evidence="5">
    <name type="scientific">Acinetobacter baylyi</name>
    <dbReference type="NCBI Taxonomy" id="202950"/>
    <lineage>
        <taxon>Bacteria</taxon>
        <taxon>Pseudomonadati</taxon>
        <taxon>Pseudomonadota</taxon>
        <taxon>Gammaproteobacteria</taxon>
        <taxon>Moraxellales</taxon>
        <taxon>Moraxellaceae</taxon>
        <taxon>Acinetobacter</taxon>
    </lineage>
</organism>
<evidence type="ECO:0000256" key="2">
    <source>
        <dbReference type="ARBA" id="ARBA00023315"/>
    </source>
</evidence>
<reference evidence="5" key="1">
    <citation type="submission" date="2019-09" db="EMBL/GenBank/DDBJ databases">
        <authorList>
            <person name="Liu L."/>
        </authorList>
    </citation>
    <scope>NUCLEOTIDE SEQUENCE</scope>
    <source>
        <strain evidence="5">A2702</strain>
        <plasmid evidence="5">pA2702</plasmid>
    </source>
</reference>
<dbReference type="SUPFAM" id="SSF55729">
    <property type="entry name" value="Acyl-CoA N-acyltransferases (Nat)"/>
    <property type="match status" value="1"/>
</dbReference>
<dbReference type="PANTHER" id="PTHR43792:SF8">
    <property type="entry name" value="[RIBOSOMAL PROTEIN US5]-ALANINE N-ACETYLTRANSFERASE"/>
    <property type="match status" value="1"/>
</dbReference>
<dbReference type="InterPro" id="IPR000182">
    <property type="entry name" value="GNAT_dom"/>
</dbReference>
<keyword evidence="1 5" id="KW-0808">Transferase</keyword>
<dbReference type="PROSITE" id="PS51186">
    <property type="entry name" value="GNAT"/>
    <property type="match status" value="1"/>
</dbReference>
<dbReference type="GO" id="GO:0008999">
    <property type="term" value="F:protein-N-terminal-alanine acetyltransferase activity"/>
    <property type="evidence" value="ECO:0007669"/>
    <property type="project" value="TreeGrafter"/>
</dbReference>
<evidence type="ECO:0000256" key="3">
    <source>
        <dbReference type="ARBA" id="ARBA00038502"/>
    </source>
</evidence>
<dbReference type="InterPro" id="IPR016181">
    <property type="entry name" value="Acyl_CoA_acyltransferase"/>
</dbReference>
<dbReference type="AlphaFoldDB" id="A0A6G6APS8"/>
<dbReference type="Gene3D" id="3.40.630.30">
    <property type="match status" value="1"/>
</dbReference>
<geneLocation type="plasmid" evidence="5">
    <name>pA2702</name>
</geneLocation>
<dbReference type="EMBL" id="MN481286">
    <property type="protein sequence ID" value="QID24160.1"/>
    <property type="molecule type" value="Genomic_DNA"/>
</dbReference>
<dbReference type="InterPro" id="IPR051531">
    <property type="entry name" value="N-acetyltransferase"/>
</dbReference>
<keyword evidence="2" id="KW-0012">Acyltransferase</keyword>